<dbReference type="KEGG" id="dosa:Os01g0627701"/>
<sequence length="171" mass="18838">MEGRVEDPPVLGPLLALVVGHAVGEQLRQHGELELLEVAHLVGQHVLGYLGVGDGHLGDGAEPGEARLAVLRDGPVHERRHARRDVVAPQRQRPRPCLLAQPAVVLEVAGEEAVGRATDALRPQRPLQPPRLPPQPHQQPVDLPQKREPQETVHHGAPWHRGRIHDQHPRK</sequence>
<dbReference type="EMBL" id="AP008207">
    <property type="protein sequence ID" value="BAH91200.1"/>
    <property type="molecule type" value="Genomic_DNA"/>
</dbReference>
<proteinExistence type="predicted"/>
<evidence type="ECO:0000313" key="3">
    <source>
        <dbReference type="Proteomes" id="UP000000763"/>
    </source>
</evidence>
<dbReference type="Proteomes" id="UP000000763">
    <property type="component" value="Chromosome 1"/>
</dbReference>
<evidence type="ECO:0000313" key="2">
    <source>
        <dbReference type="EMBL" id="BAH91200.1"/>
    </source>
</evidence>
<accession>A0A0P0V5L5</accession>
<gene>
    <name evidence="2" type="ordered locus">Os01g0627701</name>
</gene>
<feature type="compositionally biased region" description="Basic and acidic residues" evidence="1">
    <location>
        <begin position="144"/>
        <end position="154"/>
    </location>
</feature>
<evidence type="ECO:0000256" key="1">
    <source>
        <dbReference type="SAM" id="MobiDB-lite"/>
    </source>
</evidence>
<feature type="compositionally biased region" description="Pro residues" evidence="1">
    <location>
        <begin position="126"/>
        <end position="137"/>
    </location>
</feature>
<protein>
    <submittedName>
        <fullName evidence="2">Os01g0627701 protein</fullName>
    </submittedName>
</protein>
<name>A0A0P0V5L5_ORYSJ</name>
<dbReference type="Gramene" id="Os01t0627701-01">
    <property type="protein sequence ID" value="Os01t0627701-01"/>
    <property type="gene ID" value="Os01g0627701"/>
</dbReference>
<feature type="region of interest" description="Disordered" evidence="1">
    <location>
        <begin position="74"/>
        <end position="93"/>
    </location>
</feature>
<reference evidence="2 3" key="1">
    <citation type="journal article" date="2005" name="Nature">
        <title>The map-based sequence of the rice genome.</title>
        <authorList>
            <consortium name="International rice genome sequencing project (IRGSP)"/>
            <person name="Matsumoto T."/>
            <person name="Wu J."/>
            <person name="Kanamori H."/>
            <person name="Katayose Y."/>
            <person name="Fujisawa M."/>
            <person name="Namiki N."/>
            <person name="Mizuno H."/>
            <person name="Yamamoto K."/>
            <person name="Antonio B.A."/>
            <person name="Baba T."/>
            <person name="Sakata K."/>
            <person name="Nagamura Y."/>
            <person name="Aoki H."/>
            <person name="Arikawa K."/>
            <person name="Arita K."/>
            <person name="Bito T."/>
            <person name="Chiden Y."/>
            <person name="Fujitsuka N."/>
            <person name="Fukunaka R."/>
            <person name="Hamada M."/>
            <person name="Harada C."/>
            <person name="Hayashi A."/>
            <person name="Hijishita S."/>
            <person name="Honda M."/>
            <person name="Hosokawa S."/>
            <person name="Ichikawa Y."/>
            <person name="Idonuma A."/>
            <person name="Iijima M."/>
            <person name="Ikeda M."/>
            <person name="Ikeno M."/>
            <person name="Ito K."/>
            <person name="Ito S."/>
            <person name="Ito T."/>
            <person name="Ito Y."/>
            <person name="Ito Y."/>
            <person name="Iwabuchi A."/>
            <person name="Kamiya K."/>
            <person name="Karasawa W."/>
            <person name="Kurita K."/>
            <person name="Katagiri S."/>
            <person name="Kikuta A."/>
            <person name="Kobayashi H."/>
            <person name="Kobayashi N."/>
            <person name="Machita K."/>
            <person name="Maehara T."/>
            <person name="Masukawa M."/>
            <person name="Mizubayashi T."/>
            <person name="Mukai Y."/>
            <person name="Nagasaki H."/>
            <person name="Nagata Y."/>
            <person name="Naito S."/>
            <person name="Nakashima M."/>
            <person name="Nakama Y."/>
            <person name="Nakamichi Y."/>
            <person name="Nakamura M."/>
            <person name="Meguro A."/>
            <person name="Negishi M."/>
            <person name="Ohta I."/>
            <person name="Ohta T."/>
            <person name="Okamoto M."/>
            <person name="Ono N."/>
            <person name="Saji S."/>
            <person name="Sakaguchi M."/>
            <person name="Sakai K."/>
            <person name="Shibata M."/>
            <person name="Shimokawa T."/>
            <person name="Song J."/>
            <person name="Takazaki Y."/>
            <person name="Terasawa K."/>
            <person name="Tsugane M."/>
            <person name="Tsuji K."/>
            <person name="Ueda S."/>
            <person name="Waki K."/>
            <person name="Yamagata H."/>
            <person name="Yamamoto M."/>
            <person name="Yamamoto S."/>
            <person name="Yamane H."/>
            <person name="Yoshiki S."/>
            <person name="Yoshihara R."/>
            <person name="Yukawa K."/>
            <person name="Zhong H."/>
            <person name="Yano M."/>
            <person name="Yuan Q."/>
            <person name="Ouyang S."/>
            <person name="Liu J."/>
            <person name="Jones K.M."/>
            <person name="Gansberger K."/>
            <person name="Moffat K."/>
            <person name="Hill J."/>
            <person name="Bera J."/>
            <person name="Fadrosh D."/>
            <person name="Jin S."/>
            <person name="Johri S."/>
            <person name="Kim M."/>
            <person name="Overton L."/>
            <person name="Reardon M."/>
            <person name="Tsitrin T."/>
            <person name="Vuong H."/>
            <person name="Weaver B."/>
            <person name="Ciecko A."/>
            <person name="Tallon L."/>
            <person name="Jackson J."/>
            <person name="Pai G."/>
            <person name="Aken S.V."/>
            <person name="Utterback T."/>
            <person name="Reidmuller S."/>
            <person name="Feldblyum T."/>
            <person name="Hsiao J."/>
            <person name="Zismann V."/>
            <person name="Iobst S."/>
            <person name="de Vazeille A.R."/>
            <person name="Buell C.R."/>
            <person name="Ying K."/>
            <person name="Li Y."/>
            <person name="Lu T."/>
            <person name="Huang Y."/>
            <person name="Zhao Q."/>
            <person name="Feng Q."/>
            <person name="Zhang L."/>
            <person name="Zhu J."/>
            <person name="Weng Q."/>
            <person name="Mu J."/>
            <person name="Lu Y."/>
            <person name="Fan D."/>
            <person name="Liu Y."/>
            <person name="Guan J."/>
            <person name="Zhang Y."/>
            <person name="Yu S."/>
            <person name="Liu X."/>
            <person name="Zhang Y."/>
            <person name="Hong G."/>
            <person name="Han B."/>
            <person name="Choisne N."/>
            <person name="Demange N."/>
            <person name="Orjeda G."/>
            <person name="Samain S."/>
            <person name="Cattolico L."/>
            <person name="Pelletier E."/>
            <person name="Couloux A."/>
            <person name="Segurens B."/>
            <person name="Wincker P."/>
            <person name="D'Hont A."/>
            <person name="Scarpelli C."/>
            <person name="Weissenbach J."/>
            <person name="Salanoubat M."/>
            <person name="Quetier F."/>
            <person name="Yu Y."/>
            <person name="Kim H.R."/>
            <person name="Rambo T."/>
            <person name="Currie J."/>
            <person name="Collura K."/>
            <person name="Luo M."/>
            <person name="Yang T."/>
            <person name="Ammiraju J.S.S."/>
            <person name="Engler F."/>
            <person name="Soderlund C."/>
            <person name="Wing R.A."/>
            <person name="Palmer L.E."/>
            <person name="de la Bastide M."/>
            <person name="Spiegel L."/>
            <person name="Nascimento L."/>
            <person name="Zutavern T."/>
            <person name="O'Shaughnessy A."/>
            <person name="Dike S."/>
            <person name="Dedhia N."/>
            <person name="Preston R."/>
            <person name="Balija V."/>
            <person name="McCombie W.R."/>
            <person name="Chow T."/>
            <person name="Chen H."/>
            <person name="Chung M."/>
            <person name="Chen C."/>
            <person name="Shaw J."/>
            <person name="Wu H."/>
            <person name="Hsiao K."/>
            <person name="Chao Y."/>
            <person name="Chu M."/>
            <person name="Cheng C."/>
            <person name="Hour A."/>
            <person name="Lee P."/>
            <person name="Lin S."/>
            <person name="Lin Y."/>
            <person name="Liou J."/>
            <person name="Liu S."/>
            <person name="Hsing Y."/>
            <person name="Raghuvanshi S."/>
            <person name="Mohanty A."/>
            <person name="Bharti A.K."/>
            <person name="Gaur A."/>
            <person name="Gupta V."/>
            <person name="Kumar D."/>
            <person name="Ravi V."/>
            <person name="Vij S."/>
            <person name="Kapur A."/>
            <person name="Khurana P."/>
            <person name="Khurana P."/>
            <person name="Khurana J.P."/>
            <person name="Tyagi A.K."/>
            <person name="Gaikwad K."/>
            <person name="Singh A."/>
            <person name="Dalal V."/>
            <person name="Srivastava S."/>
            <person name="Dixit A."/>
            <person name="Pal A.K."/>
            <person name="Ghazi I.A."/>
            <person name="Yadav M."/>
            <person name="Pandit A."/>
            <person name="Bhargava A."/>
            <person name="Sureshbabu K."/>
            <person name="Batra K."/>
            <person name="Sharma T.R."/>
            <person name="Mohapatra T."/>
            <person name="Singh N.K."/>
            <person name="Messing J."/>
            <person name="Nelson A.B."/>
            <person name="Fuks G."/>
            <person name="Kavchok S."/>
            <person name="Keizer G."/>
            <person name="Linton E."/>
            <person name="Llaca V."/>
            <person name="Song R."/>
            <person name="Tanyolac B."/>
            <person name="Young S."/>
            <person name="Ho-Il K."/>
            <person name="Hahn J.H."/>
            <person name="Sangsakoo G."/>
            <person name="Vanavichit A."/>
            <person name="de Mattos Luiz.A.T."/>
            <person name="Zimmer P.D."/>
            <person name="Malone G."/>
            <person name="Dellagostin O."/>
            <person name="de Oliveira A.C."/>
            <person name="Bevan M."/>
            <person name="Bancroft I."/>
            <person name="Minx P."/>
            <person name="Cordum H."/>
            <person name="Wilson R."/>
            <person name="Cheng Z."/>
            <person name="Jin W."/>
            <person name="Jiang J."/>
            <person name="Leong S.A."/>
            <person name="Iwama H."/>
            <person name="Gojobori T."/>
            <person name="Itoh T."/>
            <person name="Niimura Y."/>
            <person name="Fujii Y."/>
            <person name="Habara T."/>
            <person name="Sakai H."/>
            <person name="Sato Y."/>
            <person name="Wilson G."/>
            <person name="Kumar K."/>
            <person name="McCouch S."/>
            <person name="Juretic N."/>
            <person name="Hoen D."/>
            <person name="Wright S."/>
            <person name="Bruskiewich R."/>
            <person name="Bureau T."/>
            <person name="Miyao A."/>
            <person name="Hirochika H."/>
            <person name="Nishikawa T."/>
            <person name="Kadowaki K."/>
            <person name="Sugiura M."/>
            <person name="Burr B."/>
            <person name="Sasaki T."/>
        </authorList>
    </citation>
    <scope>NUCLEOTIDE SEQUENCE [LARGE SCALE GENOMIC DNA]</scope>
    <source>
        <strain evidence="3">cv. Nipponbare</strain>
    </source>
</reference>
<feature type="region of interest" description="Disordered" evidence="1">
    <location>
        <begin position="117"/>
        <end position="171"/>
    </location>
</feature>
<reference evidence="3" key="2">
    <citation type="journal article" date="2008" name="Nucleic Acids Res.">
        <title>The rice annotation project database (RAP-DB): 2008 update.</title>
        <authorList>
            <consortium name="The rice annotation project (RAP)"/>
        </authorList>
    </citation>
    <scope>GENOME REANNOTATION</scope>
    <source>
        <strain evidence="3">cv. Nipponbare</strain>
    </source>
</reference>
<dbReference type="AlphaFoldDB" id="A0A0P0V5L5"/>
<organism evidence="2 3">
    <name type="scientific">Oryza sativa subsp. japonica</name>
    <name type="common">Rice</name>
    <dbReference type="NCBI Taxonomy" id="39947"/>
    <lineage>
        <taxon>Eukaryota</taxon>
        <taxon>Viridiplantae</taxon>
        <taxon>Streptophyta</taxon>
        <taxon>Embryophyta</taxon>
        <taxon>Tracheophyta</taxon>
        <taxon>Spermatophyta</taxon>
        <taxon>Magnoliopsida</taxon>
        <taxon>Liliopsida</taxon>
        <taxon>Poales</taxon>
        <taxon>Poaceae</taxon>
        <taxon>BOP clade</taxon>
        <taxon>Oryzoideae</taxon>
        <taxon>Oryzeae</taxon>
        <taxon>Oryzinae</taxon>
        <taxon>Oryza</taxon>
        <taxon>Oryza sativa</taxon>
    </lineage>
</organism>